<dbReference type="Pfam" id="PF06961">
    <property type="entry name" value="DUF1294"/>
    <property type="match status" value="1"/>
</dbReference>
<feature type="transmembrane region" description="Helical" evidence="1">
    <location>
        <begin position="37"/>
        <end position="58"/>
    </location>
</feature>
<keyword evidence="3" id="KW-1185">Reference proteome</keyword>
<sequence length="93" mass="10554">MNPVLAVILAFIVIMSIAGYFIMFSDKKKSIKDEWRIKESTIFMVALLGGSLGVYLGMRSFRHKTNHTSFALGIPLIILIQTYFLIMLVSRII</sequence>
<gene>
    <name evidence="2" type="ORF">J2Z35_000668</name>
</gene>
<dbReference type="Proteomes" id="UP001314903">
    <property type="component" value="Unassembled WGS sequence"/>
</dbReference>
<accession>A0ABS4KGG9</accession>
<dbReference type="RefSeq" id="WP_245330739.1">
    <property type="nucleotide sequence ID" value="NZ_JAGGLI010000005.1"/>
</dbReference>
<keyword evidence="1" id="KW-0472">Membrane</keyword>
<keyword evidence="1" id="KW-1133">Transmembrane helix</keyword>
<comment type="caution">
    <text evidence="2">The sequence shown here is derived from an EMBL/GenBank/DDBJ whole genome shotgun (WGS) entry which is preliminary data.</text>
</comment>
<reference evidence="2 3" key="1">
    <citation type="submission" date="2021-03" db="EMBL/GenBank/DDBJ databases">
        <title>Genomic Encyclopedia of Type Strains, Phase IV (KMG-IV): sequencing the most valuable type-strain genomes for metagenomic binning, comparative biology and taxonomic classification.</title>
        <authorList>
            <person name="Goeker M."/>
        </authorList>
    </citation>
    <scope>NUCLEOTIDE SEQUENCE [LARGE SCALE GENOMIC DNA]</scope>
    <source>
        <strain evidence="2 3">DSM 27512</strain>
    </source>
</reference>
<feature type="transmembrane region" description="Helical" evidence="1">
    <location>
        <begin position="6"/>
        <end position="25"/>
    </location>
</feature>
<evidence type="ECO:0000313" key="3">
    <source>
        <dbReference type="Proteomes" id="UP001314903"/>
    </source>
</evidence>
<evidence type="ECO:0000256" key="1">
    <source>
        <dbReference type="SAM" id="Phobius"/>
    </source>
</evidence>
<organism evidence="2 3">
    <name type="scientific">Acetoanaerobium pronyense</name>
    <dbReference type="NCBI Taxonomy" id="1482736"/>
    <lineage>
        <taxon>Bacteria</taxon>
        <taxon>Bacillati</taxon>
        <taxon>Bacillota</taxon>
        <taxon>Clostridia</taxon>
        <taxon>Peptostreptococcales</taxon>
        <taxon>Filifactoraceae</taxon>
        <taxon>Acetoanaerobium</taxon>
    </lineage>
</organism>
<protein>
    <submittedName>
        <fullName evidence="2">Uncharacterized membrane protein YsdA (DUF1294 family)</fullName>
    </submittedName>
</protein>
<dbReference type="InterPro" id="IPR012156">
    <property type="entry name" value="Cold_shock_CspA"/>
</dbReference>
<dbReference type="InterPro" id="IPR010718">
    <property type="entry name" value="DUF1294"/>
</dbReference>
<proteinExistence type="predicted"/>
<feature type="transmembrane region" description="Helical" evidence="1">
    <location>
        <begin position="70"/>
        <end position="89"/>
    </location>
</feature>
<keyword evidence="1" id="KW-0812">Transmembrane</keyword>
<dbReference type="PIRSF" id="PIRSF002599">
    <property type="entry name" value="Cold_shock_A"/>
    <property type="match status" value="1"/>
</dbReference>
<name>A0ABS4KGG9_9FIRM</name>
<evidence type="ECO:0000313" key="2">
    <source>
        <dbReference type="EMBL" id="MBP2026876.1"/>
    </source>
</evidence>
<dbReference type="EMBL" id="JAGGLI010000005">
    <property type="protein sequence ID" value="MBP2026876.1"/>
    <property type="molecule type" value="Genomic_DNA"/>
</dbReference>